<dbReference type="AlphaFoldDB" id="A0A9N7ZBB9"/>
<protein>
    <submittedName>
        <fullName evidence="1">Uncharacterized protein</fullName>
    </submittedName>
</protein>
<evidence type="ECO:0000313" key="1">
    <source>
        <dbReference type="EMBL" id="CAB1456752.1"/>
    </source>
</evidence>
<keyword evidence="2" id="KW-1185">Reference proteome</keyword>
<proteinExistence type="predicted"/>
<dbReference type="Proteomes" id="UP001153269">
    <property type="component" value="Unassembled WGS sequence"/>
</dbReference>
<name>A0A9N7ZBB9_PLEPL</name>
<comment type="caution">
    <text evidence="1">The sequence shown here is derived from an EMBL/GenBank/DDBJ whole genome shotgun (WGS) entry which is preliminary data.</text>
</comment>
<evidence type="ECO:0000313" key="2">
    <source>
        <dbReference type="Proteomes" id="UP001153269"/>
    </source>
</evidence>
<dbReference type="EMBL" id="CADEAL010004310">
    <property type="protein sequence ID" value="CAB1456752.1"/>
    <property type="molecule type" value="Genomic_DNA"/>
</dbReference>
<accession>A0A9N7ZBB9</accession>
<reference evidence="1" key="1">
    <citation type="submission" date="2020-03" db="EMBL/GenBank/DDBJ databases">
        <authorList>
            <person name="Weist P."/>
        </authorList>
    </citation>
    <scope>NUCLEOTIDE SEQUENCE</scope>
</reference>
<sequence>MTASAAPPGLGESSEHHRARASLLPHCLRYDRTWGEPILARHQLTVPEQREKQSSLQRSRLPKAEEWRLVDSEASAGSLWMLRRAHGPTMWQERMQLPLR</sequence>
<organism evidence="1 2">
    <name type="scientific">Pleuronectes platessa</name>
    <name type="common">European plaice</name>
    <dbReference type="NCBI Taxonomy" id="8262"/>
    <lineage>
        <taxon>Eukaryota</taxon>
        <taxon>Metazoa</taxon>
        <taxon>Chordata</taxon>
        <taxon>Craniata</taxon>
        <taxon>Vertebrata</taxon>
        <taxon>Euteleostomi</taxon>
        <taxon>Actinopterygii</taxon>
        <taxon>Neopterygii</taxon>
        <taxon>Teleostei</taxon>
        <taxon>Neoteleostei</taxon>
        <taxon>Acanthomorphata</taxon>
        <taxon>Carangaria</taxon>
        <taxon>Pleuronectiformes</taxon>
        <taxon>Pleuronectoidei</taxon>
        <taxon>Pleuronectidae</taxon>
        <taxon>Pleuronectes</taxon>
    </lineage>
</organism>
<gene>
    <name evidence="1" type="ORF">PLEPLA_LOCUS44544</name>
</gene>